<evidence type="ECO:0000256" key="3">
    <source>
        <dbReference type="ARBA" id="ARBA00022692"/>
    </source>
</evidence>
<dbReference type="InterPro" id="IPR001727">
    <property type="entry name" value="GDT1-like"/>
</dbReference>
<accession>A0A1H6Q6A0</accession>
<reference evidence="8" key="1">
    <citation type="submission" date="2016-10" db="EMBL/GenBank/DDBJ databases">
        <authorList>
            <person name="Varghese N."/>
            <person name="Submissions S."/>
        </authorList>
    </citation>
    <scope>NUCLEOTIDE SEQUENCE [LARGE SCALE GENOMIC DNA]</scope>
    <source>
        <strain evidence="8">DSM 7165</strain>
    </source>
</reference>
<keyword evidence="3 6" id="KW-0812">Transmembrane</keyword>
<comment type="subcellular location">
    <subcellularLocation>
        <location evidence="1 6">Membrane</location>
        <topology evidence="1 6">Multi-pass membrane protein</topology>
    </subcellularLocation>
</comment>
<feature type="transmembrane region" description="Helical" evidence="6">
    <location>
        <begin position="67"/>
        <end position="85"/>
    </location>
</feature>
<evidence type="ECO:0000256" key="6">
    <source>
        <dbReference type="RuleBase" id="RU365102"/>
    </source>
</evidence>
<protein>
    <recommendedName>
        <fullName evidence="6">GDT1 family protein</fullName>
    </recommendedName>
</protein>
<dbReference type="RefSeq" id="WP_093308117.1">
    <property type="nucleotide sequence ID" value="NZ_FNYH01000001.1"/>
</dbReference>
<keyword evidence="4 6" id="KW-1133">Transmembrane helix</keyword>
<dbReference type="Proteomes" id="UP000242999">
    <property type="component" value="Unassembled WGS sequence"/>
</dbReference>
<feature type="transmembrane region" description="Helical" evidence="6">
    <location>
        <begin position="97"/>
        <end position="116"/>
    </location>
</feature>
<dbReference type="EMBL" id="FNYH01000001">
    <property type="protein sequence ID" value="SEI39341.1"/>
    <property type="molecule type" value="Genomic_DNA"/>
</dbReference>
<dbReference type="GO" id="GO:0016020">
    <property type="term" value="C:membrane"/>
    <property type="evidence" value="ECO:0007669"/>
    <property type="project" value="UniProtKB-SubCell"/>
</dbReference>
<dbReference type="AlphaFoldDB" id="A0A1H6Q6A0"/>
<keyword evidence="5 6" id="KW-0472">Membrane</keyword>
<evidence type="ECO:0000256" key="4">
    <source>
        <dbReference type="ARBA" id="ARBA00022989"/>
    </source>
</evidence>
<evidence type="ECO:0000313" key="7">
    <source>
        <dbReference type="EMBL" id="SEI39341.1"/>
    </source>
</evidence>
<gene>
    <name evidence="7" type="ORF">SAMN05421831_101233</name>
</gene>
<evidence type="ECO:0000313" key="8">
    <source>
        <dbReference type="Proteomes" id="UP000242999"/>
    </source>
</evidence>
<name>A0A1H6Q6A0_9GAMM</name>
<proteinExistence type="inferred from homology"/>
<dbReference type="PANTHER" id="PTHR12608:SF1">
    <property type="entry name" value="TRANSMEMBRANE PROTEIN 165"/>
    <property type="match status" value="1"/>
</dbReference>
<evidence type="ECO:0000256" key="1">
    <source>
        <dbReference type="ARBA" id="ARBA00004141"/>
    </source>
</evidence>
<feature type="transmembrane region" description="Helical" evidence="6">
    <location>
        <begin position="38"/>
        <end position="55"/>
    </location>
</feature>
<dbReference type="GO" id="GO:0046873">
    <property type="term" value="F:metal ion transmembrane transporter activity"/>
    <property type="evidence" value="ECO:0007669"/>
    <property type="project" value="InterPro"/>
</dbReference>
<keyword evidence="8" id="KW-1185">Reference proteome</keyword>
<sequence length="192" mass="20882">MEALLISTFSVAIAEIGDKTQLLSFLLIARFRQPWPIIWGILVATLANHAVAAWLGQSFANLLTADWLPWVVGAAFIAVGLWVLIPDKLDEEEESSWFKSNAFVASLVLFFIAEIGDKTQIATIILGAQYTSLLMVVMGTTLGMLAANVPVVMMGHLAVDKLPLDWIRRVASAVFILLGIYVIIMGLPQASA</sequence>
<dbReference type="PANTHER" id="PTHR12608">
    <property type="entry name" value="TRANSMEMBRANE PROTEIN HTP-1 RELATED"/>
    <property type="match status" value="1"/>
</dbReference>
<comment type="similarity">
    <text evidence="2 6">Belongs to the GDT1 family.</text>
</comment>
<evidence type="ECO:0000256" key="2">
    <source>
        <dbReference type="ARBA" id="ARBA00009190"/>
    </source>
</evidence>
<dbReference type="OrthoDB" id="9801356at2"/>
<dbReference type="Pfam" id="PF01169">
    <property type="entry name" value="GDT1"/>
    <property type="match status" value="2"/>
</dbReference>
<organism evidence="7 8">
    <name type="scientific">Allopseudospirillum japonicum</name>
    <dbReference type="NCBI Taxonomy" id="64971"/>
    <lineage>
        <taxon>Bacteria</taxon>
        <taxon>Pseudomonadati</taxon>
        <taxon>Pseudomonadota</taxon>
        <taxon>Gammaproteobacteria</taxon>
        <taxon>Oceanospirillales</taxon>
        <taxon>Oceanospirillaceae</taxon>
        <taxon>Allopseudospirillum</taxon>
    </lineage>
</organism>
<feature type="transmembrane region" description="Helical" evidence="6">
    <location>
        <begin position="123"/>
        <end position="146"/>
    </location>
</feature>
<feature type="transmembrane region" description="Helical" evidence="6">
    <location>
        <begin position="166"/>
        <end position="187"/>
    </location>
</feature>
<evidence type="ECO:0000256" key="5">
    <source>
        <dbReference type="ARBA" id="ARBA00023136"/>
    </source>
</evidence>